<protein>
    <submittedName>
        <fullName evidence="1">Uncharacterized protein</fullName>
    </submittedName>
</protein>
<name>A0A8K0WF64_9HYPO</name>
<dbReference type="Proteomes" id="UP000813427">
    <property type="component" value="Unassembled WGS sequence"/>
</dbReference>
<sequence>MQEKERHEAVRLSDDISSFDTHSTFNDCLESEGVPRDIFVVPVKQLPPRKKAVWIWACCVCGNGGMKVSVDPCPYCGTPRCPNCDTRRANAR</sequence>
<dbReference type="OrthoDB" id="5100024at2759"/>
<dbReference type="EMBL" id="JAGPXF010000002">
    <property type="protein sequence ID" value="KAH7256401.1"/>
    <property type="molecule type" value="Genomic_DNA"/>
</dbReference>
<comment type="caution">
    <text evidence="1">The sequence shown here is derived from an EMBL/GenBank/DDBJ whole genome shotgun (WGS) entry which is preliminary data.</text>
</comment>
<evidence type="ECO:0000313" key="1">
    <source>
        <dbReference type="EMBL" id="KAH7256401.1"/>
    </source>
</evidence>
<proteinExistence type="predicted"/>
<reference evidence="1" key="1">
    <citation type="journal article" date="2021" name="Nat. Commun.">
        <title>Genetic determinants of endophytism in the Arabidopsis root mycobiome.</title>
        <authorList>
            <person name="Mesny F."/>
            <person name="Miyauchi S."/>
            <person name="Thiergart T."/>
            <person name="Pickel B."/>
            <person name="Atanasova L."/>
            <person name="Karlsson M."/>
            <person name="Huettel B."/>
            <person name="Barry K.W."/>
            <person name="Haridas S."/>
            <person name="Chen C."/>
            <person name="Bauer D."/>
            <person name="Andreopoulos W."/>
            <person name="Pangilinan J."/>
            <person name="LaButti K."/>
            <person name="Riley R."/>
            <person name="Lipzen A."/>
            <person name="Clum A."/>
            <person name="Drula E."/>
            <person name="Henrissat B."/>
            <person name="Kohler A."/>
            <person name="Grigoriev I.V."/>
            <person name="Martin F.M."/>
            <person name="Hacquard S."/>
        </authorList>
    </citation>
    <scope>NUCLEOTIDE SEQUENCE</scope>
    <source>
        <strain evidence="1">MPI-SDFR-AT-0068</strain>
    </source>
</reference>
<organism evidence="1 2">
    <name type="scientific">Fusarium tricinctum</name>
    <dbReference type="NCBI Taxonomy" id="61284"/>
    <lineage>
        <taxon>Eukaryota</taxon>
        <taxon>Fungi</taxon>
        <taxon>Dikarya</taxon>
        <taxon>Ascomycota</taxon>
        <taxon>Pezizomycotina</taxon>
        <taxon>Sordariomycetes</taxon>
        <taxon>Hypocreomycetidae</taxon>
        <taxon>Hypocreales</taxon>
        <taxon>Nectriaceae</taxon>
        <taxon>Fusarium</taxon>
        <taxon>Fusarium tricinctum species complex</taxon>
    </lineage>
</organism>
<keyword evidence="2" id="KW-1185">Reference proteome</keyword>
<gene>
    <name evidence="1" type="ORF">BKA59DRAFT_467397</name>
</gene>
<evidence type="ECO:0000313" key="2">
    <source>
        <dbReference type="Proteomes" id="UP000813427"/>
    </source>
</evidence>
<dbReference type="AlphaFoldDB" id="A0A8K0WF64"/>
<accession>A0A8K0WF64</accession>